<reference evidence="1 2" key="1">
    <citation type="journal article" date="2024" name="Commun. Biol.">
        <title>Comparative genomic analysis of thermophilic fungi reveals convergent evolutionary adaptations and gene losses.</title>
        <authorList>
            <person name="Steindorff A.S."/>
            <person name="Aguilar-Pontes M.V."/>
            <person name="Robinson A.J."/>
            <person name="Andreopoulos B."/>
            <person name="LaButti K."/>
            <person name="Kuo A."/>
            <person name="Mondo S."/>
            <person name="Riley R."/>
            <person name="Otillar R."/>
            <person name="Haridas S."/>
            <person name="Lipzen A."/>
            <person name="Grimwood J."/>
            <person name="Schmutz J."/>
            <person name="Clum A."/>
            <person name="Reid I.D."/>
            <person name="Moisan M.C."/>
            <person name="Butler G."/>
            <person name="Nguyen T.T.M."/>
            <person name="Dewar K."/>
            <person name="Conant G."/>
            <person name="Drula E."/>
            <person name="Henrissat B."/>
            <person name="Hansel C."/>
            <person name="Singer S."/>
            <person name="Hutchinson M.I."/>
            <person name="de Vries R.P."/>
            <person name="Natvig D.O."/>
            <person name="Powell A.J."/>
            <person name="Tsang A."/>
            <person name="Grigoriev I.V."/>
        </authorList>
    </citation>
    <scope>NUCLEOTIDE SEQUENCE [LARGE SCALE GENOMIC DNA]</scope>
    <source>
        <strain evidence="1 2">ATCC 24622</strain>
    </source>
</reference>
<organism evidence="1 2">
    <name type="scientific">Phialemonium thermophilum</name>
    <dbReference type="NCBI Taxonomy" id="223376"/>
    <lineage>
        <taxon>Eukaryota</taxon>
        <taxon>Fungi</taxon>
        <taxon>Dikarya</taxon>
        <taxon>Ascomycota</taxon>
        <taxon>Pezizomycotina</taxon>
        <taxon>Sordariomycetes</taxon>
        <taxon>Sordariomycetidae</taxon>
        <taxon>Cephalothecales</taxon>
        <taxon>Cephalothecaceae</taxon>
        <taxon>Phialemonium</taxon>
    </lineage>
</organism>
<keyword evidence="2" id="KW-1185">Reference proteome</keyword>
<dbReference type="EMBL" id="JAZHXJ010000602">
    <property type="protein sequence ID" value="KAL1856297.1"/>
    <property type="molecule type" value="Genomic_DNA"/>
</dbReference>
<evidence type="ECO:0000313" key="1">
    <source>
        <dbReference type="EMBL" id="KAL1856297.1"/>
    </source>
</evidence>
<proteinExistence type="predicted"/>
<accession>A0ABR3W9M8</accession>
<dbReference type="Proteomes" id="UP001586593">
    <property type="component" value="Unassembled WGS sequence"/>
</dbReference>
<name>A0ABR3W9M8_9PEZI</name>
<gene>
    <name evidence="1" type="ORF">VTK73DRAFT_8401</name>
</gene>
<protein>
    <submittedName>
        <fullName evidence="1">Uncharacterized protein</fullName>
    </submittedName>
</protein>
<comment type="caution">
    <text evidence="1">The sequence shown here is derived from an EMBL/GenBank/DDBJ whole genome shotgun (WGS) entry which is preliminary data.</text>
</comment>
<evidence type="ECO:0000313" key="2">
    <source>
        <dbReference type="Proteomes" id="UP001586593"/>
    </source>
</evidence>
<sequence length="281" mass="30520">MEVLNAAKVKFTMICPFRMKHQGTYEDCGPVVLVTVLPFMLCLSDAKDVVIRLVGVLQRFGLAESAGIELCEGEFGPLQDLAPRDRYLLGLALPFEYTYSRVPQLGASVGPTDLRGESTTTGSLGLFLELKDDVVLAATCHHVVAPGMRSSPGFTLLLSAAGPISKPFHADKATAQMSKKRSSNLVSPLPPPPMRTTGIGSKPCTMPFPACLPYRSFLGGCHPSHHPLHRPRQEAHIRPCLYVAISLSSRESSPARQATFSGGSTQKRSTELWDRFCARRA</sequence>